<keyword evidence="5 7" id="KW-0472">Membrane</keyword>
<dbReference type="GO" id="GO:0006629">
    <property type="term" value="P:lipid metabolic process"/>
    <property type="evidence" value="ECO:0007669"/>
    <property type="project" value="UniProtKB-KW"/>
</dbReference>
<feature type="transmembrane region" description="Helical" evidence="7">
    <location>
        <begin position="87"/>
        <end position="104"/>
    </location>
</feature>
<dbReference type="AlphaFoldDB" id="A0AAD8BBD4"/>
<dbReference type="EMBL" id="JASAOG010000103">
    <property type="protein sequence ID" value="KAK0051449.1"/>
    <property type="molecule type" value="Genomic_DNA"/>
</dbReference>
<evidence type="ECO:0000256" key="2">
    <source>
        <dbReference type="ARBA" id="ARBA00022692"/>
    </source>
</evidence>
<feature type="transmembrane region" description="Helical" evidence="7">
    <location>
        <begin position="162"/>
        <end position="180"/>
    </location>
</feature>
<evidence type="ECO:0000256" key="6">
    <source>
        <dbReference type="ARBA" id="ARBA00023315"/>
    </source>
</evidence>
<evidence type="ECO:0000313" key="8">
    <source>
        <dbReference type="EMBL" id="KAK0051449.1"/>
    </source>
</evidence>
<proteinExistence type="predicted"/>
<sequence length="237" mass="26211">MSRNNIPRQKSLSTPEVLNPFVHKLNLSLRDKIQIAIMSVTIAPIRLFLVLLLLLLAWPFAALAVAFRSEEDKLKPITGWRLLLRPIVLVLCRGVFFAGGLYWVKTKGKQASSKEAPLLLLAPHSSFLDALPTVFLGLTSVVAKASTQDMILFGSRFMNWPLVYIGRAIIFAAGFIVWPIKGNRAPPSQAPVLVAAPHSGIFDIILYFLVIPMSSPVSRNENGNIPIFGSNENKDRK</sequence>
<evidence type="ECO:0000313" key="9">
    <source>
        <dbReference type="Proteomes" id="UP001233172"/>
    </source>
</evidence>
<dbReference type="GO" id="GO:0042171">
    <property type="term" value="F:lysophosphatidic acid acyltransferase activity"/>
    <property type="evidence" value="ECO:0007669"/>
    <property type="project" value="TreeGrafter"/>
</dbReference>
<name>A0AAD8BBD4_BIOPF</name>
<keyword evidence="2 7" id="KW-0812">Transmembrane</keyword>
<dbReference type="PANTHER" id="PTHR23063:SF57">
    <property type="entry name" value="LYSOPHOSPHATIDYLCHOLINE ACYLTRANSFERASE 1"/>
    <property type="match status" value="1"/>
</dbReference>
<evidence type="ECO:0000256" key="7">
    <source>
        <dbReference type="SAM" id="Phobius"/>
    </source>
</evidence>
<keyword evidence="9" id="KW-1185">Reference proteome</keyword>
<protein>
    <submittedName>
        <fullName evidence="8">Lysophosphatidylcholine acyltransferase 2</fullName>
    </submittedName>
</protein>
<keyword evidence="3 7" id="KW-1133">Transmembrane helix</keyword>
<dbReference type="GO" id="GO:0005783">
    <property type="term" value="C:endoplasmic reticulum"/>
    <property type="evidence" value="ECO:0007669"/>
    <property type="project" value="TreeGrafter"/>
</dbReference>
<reference evidence="8" key="1">
    <citation type="journal article" date="2023" name="PLoS Negl. Trop. Dis.">
        <title>A genome sequence for Biomphalaria pfeifferi, the major vector snail for the human-infecting parasite Schistosoma mansoni.</title>
        <authorList>
            <person name="Bu L."/>
            <person name="Lu L."/>
            <person name="Laidemitt M.R."/>
            <person name="Zhang S.M."/>
            <person name="Mutuku M."/>
            <person name="Mkoji G."/>
            <person name="Steinauer M."/>
            <person name="Loker E.S."/>
        </authorList>
    </citation>
    <scope>NUCLEOTIDE SEQUENCE</scope>
    <source>
        <strain evidence="8">KasaAsao</strain>
    </source>
</reference>
<keyword evidence="6 8" id="KW-0012">Acyltransferase</keyword>
<evidence type="ECO:0000256" key="4">
    <source>
        <dbReference type="ARBA" id="ARBA00023098"/>
    </source>
</evidence>
<gene>
    <name evidence="8" type="ORF">Bpfe_019028</name>
</gene>
<feature type="transmembrane region" description="Helical" evidence="7">
    <location>
        <begin position="47"/>
        <end position="67"/>
    </location>
</feature>
<accession>A0AAD8BBD4</accession>
<feature type="transmembrane region" description="Helical" evidence="7">
    <location>
        <begin position="192"/>
        <end position="211"/>
    </location>
</feature>
<dbReference type="Proteomes" id="UP001233172">
    <property type="component" value="Unassembled WGS sequence"/>
</dbReference>
<organism evidence="8 9">
    <name type="scientific">Biomphalaria pfeifferi</name>
    <name type="common">Bloodfluke planorb</name>
    <name type="synonym">Freshwater snail</name>
    <dbReference type="NCBI Taxonomy" id="112525"/>
    <lineage>
        <taxon>Eukaryota</taxon>
        <taxon>Metazoa</taxon>
        <taxon>Spiralia</taxon>
        <taxon>Lophotrochozoa</taxon>
        <taxon>Mollusca</taxon>
        <taxon>Gastropoda</taxon>
        <taxon>Heterobranchia</taxon>
        <taxon>Euthyneura</taxon>
        <taxon>Panpulmonata</taxon>
        <taxon>Hygrophila</taxon>
        <taxon>Lymnaeoidea</taxon>
        <taxon>Planorbidae</taxon>
        <taxon>Biomphalaria</taxon>
    </lineage>
</organism>
<reference evidence="8" key="2">
    <citation type="submission" date="2023-04" db="EMBL/GenBank/DDBJ databases">
        <authorList>
            <person name="Bu L."/>
            <person name="Lu L."/>
            <person name="Laidemitt M.R."/>
            <person name="Zhang S.M."/>
            <person name="Mutuku M."/>
            <person name="Mkoji G."/>
            <person name="Steinauer M."/>
            <person name="Loker E.S."/>
        </authorList>
    </citation>
    <scope>NUCLEOTIDE SEQUENCE</scope>
    <source>
        <strain evidence="8">KasaAsao</strain>
        <tissue evidence="8">Whole Snail</tissue>
    </source>
</reference>
<evidence type="ECO:0000256" key="1">
    <source>
        <dbReference type="ARBA" id="ARBA00022679"/>
    </source>
</evidence>
<comment type="caution">
    <text evidence="8">The sequence shown here is derived from an EMBL/GenBank/DDBJ whole genome shotgun (WGS) entry which is preliminary data.</text>
</comment>
<keyword evidence="4" id="KW-0443">Lipid metabolism</keyword>
<keyword evidence="1" id="KW-0808">Transferase</keyword>
<dbReference type="PANTHER" id="PTHR23063">
    <property type="entry name" value="PHOSPHOLIPID ACYLTRANSFERASE"/>
    <property type="match status" value="1"/>
</dbReference>
<evidence type="ECO:0000256" key="5">
    <source>
        <dbReference type="ARBA" id="ARBA00023136"/>
    </source>
</evidence>
<evidence type="ECO:0000256" key="3">
    <source>
        <dbReference type="ARBA" id="ARBA00022989"/>
    </source>
</evidence>